<keyword evidence="4" id="KW-0238">DNA-binding</keyword>
<dbReference type="PROSITE" id="PS50048">
    <property type="entry name" value="ZN2_CY6_FUNGAL_2"/>
    <property type="match status" value="1"/>
</dbReference>
<accession>A0A4Y8CVL3</accession>
<dbReference type="Gene3D" id="4.10.240.10">
    <property type="entry name" value="Zn(2)-C6 fungal-type DNA-binding domain"/>
    <property type="match status" value="1"/>
</dbReference>
<dbReference type="InterPro" id="IPR001138">
    <property type="entry name" value="Zn2Cys6_DnaBD"/>
</dbReference>
<name>A0A4Y8CVL3_9HELO</name>
<dbReference type="EMBL" id="PHWZ01000271">
    <property type="protein sequence ID" value="TEY50793.1"/>
    <property type="molecule type" value="Genomic_DNA"/>
</dbReference>
<evidence type="ECO:0000256" key="1">
    <source>
        <dbReference type="ARBA" id="ARBA00022723"/>
    </source>
</evidence>
<dbReference type="AlphaFoldDB" id="A0A4Y8CVL3"/>
<evidence type="ECO:0000256" key="3">
    <source>
        <dbReference type="ARBA" id="ARBA00023015"/>
    </source>
</evidence>
<gene>
    <name evidence="8" type="ORF">BOTCAL_0272g00050</name>
</gene>
<dbReference type="STRING" id="38488.A0A4Y8CVL3"/>
<dbReference type="Pfam" id="PF00172">
    <property type="entry name" value="Zn_clus"/>
    <property type="match status" value="1"/>
</dbReference>
<keyword evidence="3" id="KW-0805">Transcription regulation</keyword>
<keyword evidence="9" id="KW-1185">Reference proteome</keyword>
<evidence type="ECO:0000259" key="7">
    <source>
        <dbReference type="PROSITE" id="PS50048"/>
    </source>
</evidence>
<dbReference type="PROSITE" id="PS00463">
    <property type="entry name" value="ZN2_CY6_FUNGAL_1"/>
    <property type="match status" value="1"/>
</dbReference>
<dbReference type="CDD" id="cd00067">
    <property type="entry name" value="GAL4"/>
    <property type="match status" value="1"/>
</dbReference>
<evidence type="ECO:0000256" key="2">
    <source>
        <dbReference type="ARBA" id="ARBA00022833"/>
    </source>
</evidence>
<evidence type="ECO:0000256" key="6">
    <source>
        <dbReference type="ARBA" id="ARBA00023242"/>
    </source>
</evidence>
<dbReference type="GO" id="GO:0008270">
    <property type="term" value="F:zinc ion binding"/>
    <property type="evidence" value="ECO:0007669"/>
    <property type="project" value="InterPro"/>
</dbReference>
<dbReference type="InterPro" id="IPR052360">
    <property type="entry name" value="Transcr_Regulatory_Proteins"/>
</dbReference>
<evidence type="ECO:0000313" key="8">
    <source>
        <dbReference type="EMBL" id="TEY50793.1"/>
    </source>
</evidence>
<organism evidence="8 9">
    <name type="scientific">Botryotinia calthae</name>
    <dbReference type="NCBI Taxonomy" id="38488"/>
    <lineage>
        <taxon>Eukaryota</taxon>
        <taxon>Fungi</taxon>
        <taxon>Dikarya</taxon>
        <taxon>Ascomycota</taxon>
        <taxon>Pezizomycotina</taxon>
        <taxon>Leotiomycetes</taxon>
        <taxon>Helotiales</taxon>
        <taxon>Sclerotiniaceae</taxon>
        <taxon>Botryotinia</taxon>
    </lineage>
</organism>
<comment type="caution">
    <text evidence="8">The sequence shown here is derived from an EMBL/GenBank/DDBJ whole genome shotgun (WGS) entry which is preliminary data.</text>
</comment>
<dbReference type="OrthoDB" id="2593732at2759"/>
<dbReference type="SUPFAM" id="SSF57701">
    <property type="entry name" value="Zn2/Cys6 DNA-binding domain"/>
    <property type="match status" value="1"/>
</dbReference>
<dbReference type="InterPro" id="IPR021858">
    <property type="entry name" value="Fun_TF"/>
</dbReference>
<keyword evidence="5" id="KW-0804">Transcription</keyword>
<protein>
    <recommendedName>
        <fullName evidence="7">Zn(2)-C6 fungal-type domain-containing protein</fullName>
    </recommendedName>
</protein>
<dbReference type="InterPro" id="IPR036864">
    <property type="entry name" value="Zn2-C6_fun-type_DNA-bd_sf"/>
</dbReference>
<keyword evidence="6" id="KW-0539">Nucleus</keyword>
<dbReference type="Pfam" id="PF11951">
    <property type="entry name" value="Fungal_trans_2"/>
    <property type="match status" value="1"/>
</dbReference>
<evidence type="ECO:0000313" key="9">
    <source>
        <dbReference type="Proteomes" id="UP000297299"/>
    </source>
</evidence>
<dbReference type="PANTHER" id="PTHR36206">
    <property type="entry name" value="ASPERCRYPTIN BIOSYNTHESIS CLUSTER-SPECIFIC TRANSCRIPTION REGULATOR ATNN-RELATED"/>
    <property type="match status" value="1"/>
</dbReference>
<dbReference type="GO" id="GO:0003677">
    <property type="term" value="F:DNA binding"/>
    <property type="evidence" value="ECO:0007669"/>
    <property type="project" value="UniProtKB-KW"/>
</dbReference>
<dbReference type="GO" id="GO:0000981">
    <property type="term" value="F:DNA-binding transcription factor activity, RNA polymerase II-specific"/>
    <property type="evidence" value="ECO:0007669"/>
    <property type="project" value="InterPro"/>
</dbReference>
<evidence type="ECO:0000256" key="5">
    <source>
        <dbReference type="ARBA" id="ARBA00023163"/>
    </source>
</evidence>
<dbReference type="SMART" id="SM00066">
    <property type="entry name" value="GAL4"/>
    <property type="match status" value="1"/>
</dbReference>
<feature type="domain" description="Zn(2)-C6 fungal-type" evidence="7">
    <location>
        <begin position="73"/>
        <end position="101"/>
    </location>
</feature>
<proteinExistence type="predicted"/>
<keyword evidence="2" id="KW-0862">Zinc</keyword>
<dbReference type="Proteomes" id="UP000297299">
    <property type="component" value="Unassembled WGS sequence"/>
</dbReference>
<reference evidence="8 9" key="1">
    <citation type="submission" date="2017-11" db="EMBL/GenBank/DDBJ databases">
        <title>Comparative genomics of Botrytis spp.</title>
        <authorList>
            <person name="Valero-Jimenez C.A."/>
            <person name="Tapia P."/>
            <person name="Veloso J."/>
            <person name="Silva-Moreno E."/>
            <person name="Staats M."/>
            <person name="Valdes J.H."/>
            <person name="Van Kan J.A.L."/>
        </authorList>
    </citation>
    <scope>NUCLEOTIDE SEQUENCE [LARGE SCALE GENOMIC DNA]</scope>
    <source>
        <strain evidence="8 9">MUCL2830</strain>
    </source>
</reference>
<evidence type="ECO:0000256" key="4">
    <source>
        <dbReference type="ARBA" id="ARBA00023125"/>
    </source>
</evidence>
<keyword evidence="1" id="KW-0479">Metal-binding</keyword>
<dbReference type="PANTHER" id="PTHR36206:SF12">
    <property type="entry name" value="ASPERCRYPTIN BIOSYNTHESIS CLUSTER-SPECIFIC TRANSCRIPTION REGULATOR ATNN-RELATED"/>
    <property type="match status" value="1"/>
</dbReference>
<sequence length="607" mass="68848">MKSGGDVFMSTFLDETTIIGIFSPKRWVLSTTTARRCLPTPRLVIVLLTVYEKRKMSSSIIRFRYGGSKVRSGCMTCKARRVKCDEGKPTCQRCLKAKRTCEGYAPPPPMPATCNRPLKFVVYSASSPVDALSLLPGITPREQRFFDFFRLRTAVELTGPFEADLWSSVLLQTAHAESAIFNAVVALGALHENFGHSRDVQAVDSNYALIHYQKAIQRIVNSKALNIDIVLMMCLVFSAFDNLRNNYEASLTHIAGGIKILIEEDKKLGGLKDGSLQKDVFLPMFARLENQITECGQTATEANTTRLLQLPTLNIPQTFTTVEEAQNAFDLYLSYLWNMLEQMGEANKHRIPPPPLLQRHHRYDGLSRWLDPLDLLRKHVDFSTCQTPPIHGANMRYGFSSWCAAFDTSDFPPFHPAVLLLQMSRTIVSILLNIDIVIGEIAWDSYLPQFKMILDYAEMTSPNKYMISPNQGGTPPTFHYHRGFLTPIYMVSTRCRDPLMRRRALRILENCNRKEGIIDSMIYTRIAKKMMEIEEGAAIEEMRKNDASQNLDDCVIEKAEQIPERCRIRESIAKFVPGGGGLVGYKREGIWHTVDDEEPVLVDWQKE</sequence>